<evidence type="ECO:0000256" key="1">
    <source>
        <dbReference type="ARBA" id="ARBA00004192"/>
    </source>
</evidence>
<dbReference type="EMBL" id="MH972568">
    <property type="protein sequence ID" value="AZK31324.1"/>
    <property type="molecule type" value="Viral_cRNA"/>
</dbReference>
<protein>
    <recommendedName>
        <fullName evidence="3">Non-structural protein V</fullName>
    </recommendedName>
</protein>
<evidence type="ECO:0000256" key="8">
    <source>
        <dbReference type="ARBA" id="ARBA00022723"/>
    </source>
</evidence>
<feature type="domain" description="Phosphoprotein P soyouz module" evidence="17">
    <location>
        <begin position="6"/>
        <end position="61"/>
    </location>
</feature>
<evidence type="ECO:0000256" key="9">
    <source>
        <dbReference type="ARBA" id="ARBA00022830"/>
    </source>
</evidence>
<accession>A0A3Q8S5P1</accession>
<reference evidence="18" key="1">
    <citation type="journal article" date="2018" name="Viruses">
        <title>Alston Virus, a Novel Paramyxovirus Isolated from Bats Causes Upper Respiratory Tract Infection in Experimentally Challenged Ferrets.</title>
        <authorList>
            <person name="Johnson R.I."/>
            <person name="Tachedjian M."/>
            <person name="Rowe B."/>
            <person name="Clayton B.A."/>
            <person name="Layton R."/>
            <person name="Bergfeld J."/>
            <person name="Wang L.F."/>
            <person name="Marsh G.A."/>
        </authorList>
    </citation>
    <scope>NUCLEOTIDE SEQUENCE [LARGE SCALE GENOMIC DNA]</scope>
    <source>
        <strain evidence="18">Alstonville</strain>
    </source>
</reference>
<sequence length="222" mass="23789">MDPTDLSFSSEEINKLIETGLNTVEYFTSQQVTGQSSLGKNSIPPGVTGILTNAAEAKIQESIAPIKPGTGGGARPKKARPKIAIVPADDKTVPGKPIPNPLLGLDSTPSTQSVLDLSGKTHPTGSYKGVTLAKFGKENLMTRFMEEPRESPIATSSPVDFKRGRGTGGYHRREYSIGWVGDEVKVTEWCNPSCSPITAAARRFECTCNQCPVTCSECERDT</sequence>
<dbReference type="Pfam" id="PF14313">
    <property type="entry name" value="Soyouz_module"/>
    <property type="match status" value="1"/>
</dbReference>
<keyword evidence="7" id="KW-1090">Inhibition of host innate immune response by virus</keyword>
<evidence type="ECO:0000256" key="12">
    <source>
        <dbReference type="ARBA" id="ARBA00023258"/>
    </source>
</evidence>
<keyword evidence="12" id="KW-0922">Interferon antiviral system evasion</keyword>
<dbReference type="FunFam" id="4.10.80.340:FF:000001">
    <property type="entry name" value="Protein V"/>
    <property type="match status" value="1"/>
</dbReference>
<dbReference type="GO" id="GO:0039502">
    <property type="term" value="P:symbiont-mediated suppression of host type I interferon-mediated signaling pathway"/>
    <property type="evidence" value="ECO:0007669"/>
    <property type="project" value="UniProtKB-KW"/>
</dbReference>
<evidence type="ECO:0000256" key="4">
    <source>
        <dbReference type="ARBA" id="ARBA00022482"/>
    </source>
</evidence>
<evidence type="ECO:0000256" key="7">
    <source>
        <dbReference type="ARBA" id="ARBA00022632"/>
    </source>
</evidence>
<evidence type="ECO:0000256" key="6">
    <source>
        <dbReference type="ARBA" id="ARBA00022581"/>
    </source>
</evidence>
<keyword evidence="5" id="KW-0691">RNA editing</keyword>
<keyword evidence="4" id="KW-1113">Inhibition of host RLR pathway by virus</keyword>
<dbReference type="InterPro" id="IPR024279">
    <property type="entry name" value="Paramyx_V_Zn-bd"/>
</dbReference>
<feature type="region of interest" description="Disordered" evidence="15">
    <location>
        <begin position="148"/>
        <end position="167"/>
    </location>
</feature>
<evidence type="ECO:0000256" key="13">
    <source>
        <dbReference type="ARBA" id="ARBA00023260"/>
    </source>
</evidence>
<dbReference type="Pfam" id="PF13008">
    <property type="entry name" value="zf-Paramyx-P"/>
    <property type="match status" value="1"/>
</dbReference>
<organism evidence="18">
    <name type="scientific">Alston virus</name>
    <dbReference type="NCBI Taxonomy" id="2495433"/>
    <lineage>
        <taxon>Viruses</taxon>
        <taxon>Riboviria</taxon>
        <taxon>Orthornavirae</taxon>
        <taxon>Negarnaviricota</taxon>
        <taxon>Haploviricotina</taxon>
        <taxon>Monjiviricetes</taxon>
        <taxon>Mononegavirales</taxon>
        <taxon>Paramyxoviridae</taxon>
        <taxon>Rubulavirinae</taxon>
        <taxon>Orthorubulavirus</taxon>
        <taxon>Orthorubulavirus sp. 'alstonvillense'</taxon>
    </lineage>
</organism>
<dbReference type="GO" id="GO:0030430">
    <property type="term" value="C:host cell cytoplasm"/>
    <property type="evidence" value="ECO:0007669"/>
    <property type="project" value="UniProtKB-SubCell"/>
</dbReference>
<evidence type="ECO:0000259" key="16">
    <source>
        <dbReference type="Pfam" id="PF13008"/>
    </source>
</evidence>
<evidence type="ECO:0000256" key="3">
    <source>
        <dbReference type="ARBA" id="ARBA00016223"/>
    </source>
</evidence>
<evidence type="ECO:0000256" key="11">
    <source>
        <dbReference type="ARBA" id="ARBA00023200"/>
    </source>
</evidence>
<evidence type="ECO:0000256" key="2">
    <source>
        <dbReference type="ARBA" id="ARBA00005355"/>
    </source>
</evidence>
<comment type="similarity">
    <text evidence="2">Belongs to the paramyxoviruses V protein family.</text>
</comment>
<keyword evidence="8" id="KW-0479">Metal-binding</keyword>
<evidence type="ECO:0000256" key="5">
    <source>
        <dbReference type="ARBA" id="ARBA00022495"/>
    </source>
</evidence>
<evidence type="ECO:0000259" key="17">
    <source>
        <dbReference type="Pfam" id="PF14313"/>
    </source>
</evidence>
<comment type="subcellular location">
    <subcellularLocation>
        <location evidence="1">Host cytoplasm</location>
    </subcellularLocation>
</comment>
<evidence type="ECO:0000256" key="10">
    <source>
        <dbReference type="ARBA" id="ARBA00022833"/>
    </source>
</evidence>
<feature type="domain" description="Paramyxovirinae protein V zinc-binding" evidence="16">
    <location>
        <begin position="176"/>
        <end position="219"/>
    </location>
</feature>
<evidence type="ECO:0000256" key="15">
    <source>
        <dbReference type="SAM" id="MobiDB-lite"/>
    </source>
</evidence>
<dbReference type="InterPro" id="IPR025909">
    <property type="entry name" value="Soyouz_module"/>
</dbReference>
<dbReference type="Gene3D" id="4.10.80.340">
    <property type="match status" value="1"/>
</dbReference>
<gene>
    <name evidence="18" type="primary">P</name>
    <name evidence="18" type="synonym">V</name>
    <name evidence="18" type="synonym">W</name>
</gene>
<keyword evidence="9" id="KW-1114">Inhibition of host interferon signaling pathway by virus</keyword>
<keyword evidence="11" id="KW-1035">Host cytoplasm</keyword>
<proteinExistence type="inferred from homology"/>
<keyword evidence="6" id="KW-0945">Host-virus interaction</keyword>
<name>A0A3Q8S5P1_9MONO</name>
<dbReference type="GO" id="GO:0039554">
    <property type="term" value="P:symbiont-mediated suppression of host cytoplasmic pattern recognition receptor signaling pathway via inhibition of MDA-5 activity"/>
    <property type="evidence" value="ECO:0007669"/>
    <property type="project" value="UniProtKB-KW"/>
</dbReference>
<dbReference type="GO" id="GO:0060090">
    <property type="term" value="F:molecular adaptor activity"/>
    <property type="evidence" value="ECO:0007669"/>
    <property type="project" value="UniProtKB-ARBA"/>
</dbReference>
<dbReference type="Proteomes" id="UP000501881">
    <property type="component" value="Segment"/>
</dbReference>
<evidence type="ECO:0000313" key="18">
    <source>
        <dbReference type="EMBL" id="AZK31324.1"/>
    </source>
</evidence>
<keyword evidence="10" id="KW-0862">Zinc</keyword>
<dbReference type="GO" id="GO:0039564">
    <property type="term" value="P:symbiont-mediated suppression of host JAK-STAT cascade via inhibition of STAT2 activity"/>
    <property type="evidence" value="ECO:0007669"/>
    <property type="project" value="UniProtKB-ARBA"/>
</dbReference>
<evidence type="ECO:0000256" key="14">
    <source>
        <dbReference type="ARBA" id="ARBA00023280"/>
    </source>
</evidence>
<keyword evidence="14" id="KW-0899">Viral immunoevasion</keyword>
<keyword evidence="13" id="KW-1089">Inhibition of host MDA5 by virus</keyword>
<dbReference type="GO" id="GO:0046872">
    <property type="term" value="F:metal ion binding"/>
    <property type="evidence" value="ECO:0007669"/>
    <property type="project" value="UniProtKB-KW"/>
</dbReference>